<evidence type="ECO:0000313" key="6">
    <source>
        <dbReference type="Proteomes" id="UP000366051"/>
    </source>
</evidence>
<dbReference type="GO" id="GO:0032259">
    <property type="term" value="P:methylation"/>
    <property type="evidence" value="ECO:0007669"/>
    <property type="project" value="UniProtKB-KW"/>
</dbReference>
<dbReference type="GO" id="GO:0008168">
    <property type="term" value="F:methyltransferase activity"/>
    <property type="evidence" value="ECO:0007669"/>
    <property type="project" value="UniProtKB-KW"/>
</dbReference>
<dbReference type="Gene3D" id="3.40.50.150">
    <property type="entry name" value="Vaccinia Virus protein VP39"/>
    <property type="match status" value="1"/>
</dbReference>
<reference evidence="6" key="1">
    <citation type="submission" date="2019-11" db="EMBL/GenBank/DDBJ databases">
        <title>Genome sequence of Heliorestis convoluta strain HH, an alkaliphilic and minimalistic phototrophic bacterium from a soda lake in Egypt.</title>
        <authorList>
            <person name="Dewey E.D."/>
            <person name="Stokes L.M."/>
            <person name="Burchell B.M."/>
            <person name="Shaffer K.N."/>
            <person name="Huntington A.M."/>
            <person name="Baker J.M."/>
            <person name="Nadendla S."/>
            <person name="Giglio M.G."/>
            <person name="Touchman J.W."/>
            <person name="Blankenship R.E."/>
            <person name="Madigan M.T."/>
            <person name="Sattley W.M."/>
        </authorList>
    </citation>
    <scope>NUCLEOTIDE SEQUENCE [LARGE SCALE GENOMIC DNA]</scope>
    <source>
        <strain evidence="6">HH</strain>
    </source>
</reference>
<evidence type="ECO:0000313" key="5">
    <source>
        <dbReference type="EMBL" id="QGG48937.1"/>
    </source>
</evidence>
<dbReference type="InterPro" id="IPR029063">
    <property type="entry name" value="SAM-dependent_MTases_sf"/>
</dbReference>
<gene>
    <name evidence="5" type="ORF">FTV88_2848</name>
</gene>
<dbReference type="Pfam" id="PF10294">
    <property type="entry name" value="Methyltransf_16"/>
    <property type="match status" value="1"/>
</dbReference>
<dbReference type="InterPro" id="IPR019410">
    <property type="entry name" value="Methyltransf_16"/>
</dbReference>
<dbReference type="PANTHER" id="PTHR14614">
    <property type="entry name" value="HEPATOCELLULAR CARCINOMA-ASSOCIATED ANTIGEN"/>
    <property type="match status" value="1"/>
</dbReference>
<accession>A0A5Q2N288</accession>
<dbReference type="EC" id="2.1.1.-" evidence="5"/>
<keyword evidence="6" id="KW-1185">Reference proteome</keyword>
<dbReference type="SUPFAM" id="SSF53335">
    <property type="entry name" value="S-adenosyl-L-methionine-dependent methyltransferases"/>
    <property type="match status" value="1"/>
</dbReference>
<proteinExistence type="inferred from homology"/>
<keyword evidence="3" id="KW-0949">S-adenosyl-L-methionine</keyword>
<evidence type="ECO:0000256" key="3">
    <source>
        <dbReference type="ARBA" id="ARBA00022691"/>
    </source>
</evidence>
<dbReference type="RefSeq" id="WP_162008052.1">
    <property type="nucleotide sequence ID" value="NZ_CP045875.1"/>
</dbReference>
<protein>
    <submittedName>
        <fullName evidence="5">Methyltransferase domain-containing protein</fullName>
        <ecNumber evidence="5">2.1.1.-</ecNumber>
    </submittedName>
</protein>
<evidence type="ECO:0000256" key="2">
    <source>
        <dbReference type="ARBA" id="ARBA00022679"/>
    </source>
</evidence>
<dbReference type="KEGG" id="hcv:FTV88_2848"/>
<evidence type="ECO:0000256" key="1">
    <source>
        <dbReference type="ARBA" id="ARBA00022603"/>
    </source>
</evidence>
<dbReference type="Proteomes" id="UP000366051">
    <property type="component" value="Chromosome"/>
</dbReference>
<keyword evidence="2 5" id="KW-0808">Transferase</keyword>
<dbReference type="AlphaFoldDB" id="A0A5Q2N288"/>
<sequence length="208" mass="23535">MQYLQERITIPQGPTLTFRRIANVEELIDRAEEVDDLPFWAELWPSALALSAYLWQEEKLHLSQQPLLELGCGLGLAGIVAALKGAKVVQSDFVSAALSVAAENSRFNGVETQQVQADWRNFPAELGTFSYIIGSDILYEPDVHEALEKVLHHHLAPQGQVILTDPGRKGAQQFLQRLPQGYHIEKSTQRIHLDGKDYRIDLYHLRRD</sequence>
<name>A0A5Q2N288_9FIRM</name>
<organism evidence="5 6">
    <name type="scientific">Heliorestis convoluta</name>
    <dbReference type="NCBI Taxonomy" id="356322"/>
    <lineage>
        <taxon>Bacteria</taxon>
        <taxon>Bacillati</taxon>
        <taxon>Bacillota</taxon>
        <taxon>Clostridia</taxon>
        <taxon>Eubacteriales</taxon>
        <taxon>Heliobacteriaceae</taxon>
        <taxon>Heliorestis</taxon>
    </lineage>
</organism>
<dbReference type="EMBL" id="CP045875">
    <property type="protein sequence ID" value="QGG48937.1"/>
    <property type="molecule type" value="Genomic_DNA"/>
</dbReference>
<keyword evidence="1 5" id="KW-0489">Methyltransferase</keyword>
<dbReference type="PANTHER" id="PTHR14614:SF164">
    <property type="entry name" value="HISTONE-ARGININE METHYLTRANSFERASE METTL23"/>
    <property type="match status" value="1"/>
</dbReference>
<evidence type="ECO:0000256" key="4">
    <source>
        <dbReference type="ARBA" id="ARBA00043988"/>
    </source>
</evidence>
<comment type="similarity">
    <text evidence="4">Belongs to the methyltransferase superfamily. METTL23 family.</text>
</comment>